<dbReference type="PANTHER" id="PTHR40078:SF1">
    <property type="entry name" value="INTEGRAL MEMBRANE PROTEIN"/>
    <property type="match status" value="1"/>
</dbReference>
<feature type="transmembrane region" description="Helical" evidence="1">
    <location>
        <begin position="17"/>
        <end position="35"/>
    </location>
</feature>
<sequence length="223" mass="23463">MDSSTSFRHSGSMFTRLLALGVGLVLYGVSMAMILHAGLGNIPWDVLHQGLAEHVGLSVGTVTIIVGAVVLLLWLPIRQRPGFGTVANVIVIGLAFDAVSRFLPDHPKLLVAIPMMLAGIVVNAFATALYIGARLGPGPRDGLMTGLVARTGWSVRVVRTVLEVAVVVIGFFLGGTFGVGTVLYAFGVGPLIQWFARVMRVDRAVAGDIAAQATTVTDERATC</sequence>
<keyword evidence="1" id="KW-0472">Membrane</keyword>
<organism evidence="2 3">
    <name type="scientific">Gordonia phthalatica</name>
    <dbReference type="NCBI Taxonomy" id="1136941"/>
    <lineage>
        <taxon>Bacteria</taxon>
        <taxon>Bacillati</taxon>
        <taxon>Actinomycetota</taxon>
        <taxon>Actinomycetes</taxon>
        <taxon>Mycobacteriales</taxon>
        <taxon>Gordoniaceae</taxon>
        <taxon>Gordonia</taxon>
    </lineage>
</organism>
<feature type="transmembrane region" description="Helical" evidence="1">
    <location>
        <begin position="82"/>
        <end position="103"/>
    </location>
</feature>
<feature type="transmembrane region" description="Helical" evidence="1">
    <location>
        <begin position="55"/>
        <end position="75"/>
    </location>
</feature>
<proteinExistence type="predicted"/>
<evidence type="ECO:0000313" key="3">
    <source>
        <dbReference type="Proteomes" id="UP000063789"/>
    </source>
</evidence>
<dbReference type="EMBL" id="CP011853">
    <property type="protein sequence ID" value="ALG83808.1"/>
    <property type="molecule type" value="Genomic_DNA"/>
</dbReference>
<gene>
    <name evidence="2" type="ORF">ACH46_03915</name>
</gene>
<evidence type="ECO:0000313" key="2">
    <source>
        <dbReference type="EMBL" id="ALG83808.1"/>
    </source>
</evidence>
<dbReference type="KEGG" id="goq:ACH46_03915"/>
<dbReference type="PANTHER" id="PTHR40078">
    <property type="entry name" value="INTEGRAL MEMBRANE PROTEIN-RELATED"/>
    <property type="match status" value="1"/>
</dbReference>
<dbReference type="PATRIC" id="fig|1136941.3.peg.793"/>
<protein>
    <submittedName>
        <fullName evidence="2">Membrane protein</fullName>
    </submittedName>
</protein>
<feature type="transmembrane region" description="Helical" evidence="1">
    <location>
        <begin position="109"/>
        <end position="132"/>
    </location>
</feature>
<dbReference type="Proteomes" id="UP000063789">
    <property type="component" value="Chromosome"/>
</dbReference>
<dbReference type="Pfam" id="PF19700">
    <property type="entry name" value="DUF6198"/>
    <property type="match status" value="1"/>
</dbReference>
<keyword evidence="1" id="KW-0812">Transmembrane</keyword>
<name>A0A0N9N9C9_9ACTN</name>
<dbReference type="InterPro" id="IPR038750">
    <property type="entry name" value="YczE/YyaS-like"/>
</dbReference>
<accession>A0A0N9N9C9</accession>
<keyword evidence="1" id="KW-1133">Transmembrane helix</keyword>
<dbReference type="STRING" id="1136941.ACH46_03915"/>
<evidence type="ECO:0000256" key="1">
    <source>
        <dbReference type="SAM" id="Phobius"/>
    </source>
</evidence>
<dbReference type="AlphaFoldDB" id="A0A0N9N9C9"/>
<reference evidence="2 3" key="2">
    <citation type="journal article" date="2017" name="Int. J. Syst. Evol. Microbiol.">
        <title>Gordonia phthalatica sp. nov., a di-n-butyl phthalate-degrading bacterium isolated from activated sludge.</title>
        <authorList>
            <person name="Jin D."/>
            <person name="Kong X."/>
            <person name="Jia M."/>
            <person name="Yu X."/>
            <person name="Wang X."/>
            <person name="Zhuang X."/>
            <person name="Deng Y."/>
            <person name="Bai Z."/>
        </authorList>
    </citation>
    <scope>NUCLEOTIDE SEQUENCE [LARGE SCALE GENOMIC DNA]</scope>
    <source>
        <strain evidence="2 3">QH-11</strain>
    </source>
</reference>
<keyword evidence="3" id="KW-1185">Reference proteome</keyword>
<reference evidence="3" key="1">
    <citation type="submission" date="2015-06" db="EMBL/GenBank/DDBJ databases">
        <title>Complete genome sequence and metabolic analysis of phthalate degradation pathway in Gordonia sp. QH-11.</title>
        <authorList>
            <person name="Jin D."/>
            <person name="Kong X."/>
            <person name="Bai Z."/>
        </authorList>
    </citation>
    <scope>NUCLEOTIDE SEQUENCE [LARGE SCALE GENOMIC DNA]</scope>
    <source>
        <strain evidence="3">QH-11</strain>
    </source>
</reference>